<dbReference type="RefSeq" id="WP_071901640.1">
    <property type="nucleotide sequence ID" value="NZ_MPIN01000008.1"/>
</dbReference>
<evidence type="ECO:0000313" key="2">
    <source>
        <dbReference type="Proteomes" id="UP000182229"/>
    </source>
</evidence>
<organism evidence="1 2">
    <name type="scientific">Cystobacter ferrugineus</name>
    <dbReference type="NCBI Taxonomy" id="83449"/>
    <lineage>
        <taxon>Bacteria</taxon>
        <taxon>Pseudomonadati</taxon>
        <taxon>Myxococcota</taxon>
        <taxon>Myxococcia</taxon>
        <taxon>Myxococcales</taxon>
        <taxon>Cystobacterineae</taxon>
        <taxon>Archangiaceae</taxon>
        <taxon>Cystobacter</taxon>
    </lineage>
</organism>
<sequence>MASAGERPRIESYSGRGSFSSWVRVAAVRAALNLRDPRHEVLVQEASSSDSPLPVKAGPHPELAFLKHHYRADFNAALEAAITSLEPGLSVLLRQHFLVG</sequence>
<dbReference type="EMBL" id="MPIN01000008">
    <property type="protein sequence ID" value="OJH37304.1"/>
    <property type="molecule type" value="Genomic_DNA"/>
</dbReference>
<dbReference type="Proteomes" id="UP000182229">
    <property type="component" value="Unassembled WGS sequence"/>
</dbReference>
<accession>A0A1L9B4X4</accession>
<comment type="caution">
    <text evidence="1">The sequence shown here is derived from an EMBL/GenBank/DDBJ whole genome shotgun (WGS) entry which is preliminary data.</text>
</comment>
<gene>
    <name evidence="1" type="ORF">BON30_28815</name>
</gene>
<dbReference type="AlphaFoldDB" id="A0A1L9B4X4"/>
<protein>
    <submittedName>
        <fullName evidence="1">Uncharacterized protein</fullName>
    </submittedName>
</protein>
<keyword evidence="2" id="KW-1185">Reference proteome</keyword>
<name>A0A1L9B4X4_9BACT</name>
<dbReference type="STRING" id="83449.BON30_28815"/>
<reference evidence="2" key="1">
    <citation type="submission" date="2016-11" db="EMBL/GenBank/DDBJ databases">
        <authorList>
            <person name="Shukria A."/>
            <person name="Stevens D.C."/>
        </authorList>
    </citation>
    <scope>NUCLEOTIDE SEQUENCE [LARGE SCALE GENOMIC DNA]</scope>
    <source>
        <strain evidence="2">Cbfe23</strain>
    </source>
</reference>
<reference evidence="1 2" key="2">
    <citation type="submission" date="2016-12" db="EMBL/GenBank/DDBJ databases">
        <title>Draft Genome Sequence of Cystobacter ferrugineus Strain Cbfe23.</title>
        <authorList>
            <person name="Akbar S."/>
            <person name="Dowd S.E."/>
            <person name="Stevens D.C."/>
        </authorList>
    </citation>
    <scope>NUCLEOTIDE SEQUENCE [LARGE SCALE GENOMIC DNA]</scope>
    <source>
        <strain evidence="1 2">Cbfe23</strain>
    </source>
</reference>
<proteinExistence type="predicted"/>
<evidence type="ECO:0000313" key="1">
    <source>
        <dbReference type="EMBL" id="OJH37304.1"/>
    </source>
</evidence>